<comment type="caution">
    <text evidence="2">The sequence shown here is derived from an EMBL/GenBank/DDBJ whole genome shotgun (WGS) entry which is preliminary data.</text>
</comment>
<dbReference type="Proteomes" id="UP001162164">
    <property type="component" value="Unassembled WGS sequence"/>
</dbReference>
<proteinExistence type="predicted"/>
<evidence type="ECO:0000313" key="3">
    <source>
        <dbReference type="Proteomes" id="UP001162164"/>
    </source>
</evidence>
<organism evidence="2 3">
    <name type="scientific">Molorchus minor</name>
    <dbReference type="NCBI Taxonomy" id="1323400"/>
    <lineage>
        <taxon>Eukaryota</taxon>
        <taxon>Metazoa</taxon>
        <taxon>Ecdysozoa</taxon>
        <taxon>Arthropoda</taxon>
        <taxon>Hexapoda</taxon>
        <taxon>Insecta</taxon>
        <taxon>Pterygota</taxon>
        <taxon>Neoptera</taxon>
        <taxon>Endopterygota</taxon>
        <taxon>Coleoptera</taxon>
        <taxon>Polyphaga</taxon>
        <taxon>Cucujiformia</taxon>
        <taxon>Chrysomeloidea</taxon>
        <taxon>Cerambycidae</taxon>
        <taxon>Lamiinae</taxon>
        <taxon>Monochamini</taxon>
        <taxon>Molorchus</taxon>
    </lineage>
</organism>
<sequence length="404" mass="44903">MIEPINITILPGLPVFLLQGSDVVFLSEKQFFIQTNANKNKVQFTVKRPTRHGVLYKDNPVNPIFKDKSVKRFSYMELGNEKLMYLQTDMTTANDSFRVLGEISSGNTSFGSEIEVVIKVKPFLHIYNFTVKAGDMAKLSLHVLDASPLAKLTNSNPRYTIVRLPKYAQIRKIIRSSGERRNVLDSVVNTFTHEEMFSGLIYIAIEDFEVPWEGTQGKMVFMLAASIFQPALGELKINVRSSLDNDISSTLPEPSDPAGHEGGLHLAGPNMTKDYLLIVSMVAGVVVLGIAVIVIIKCRSLDAPVTKEEQCAQPIPLPRPPDRLMSSSPPLKSHIDGYTTSMSTALPQCKITPLNRGELESPSSHACYPYGVDEQPDDWSSIDASDIPSCPSKNIMLRRNQYWV</sequence>
<dbReference type="EMBL" id="JAPWTJ010002598">
    <property type="protein sequence ID" value="KAJ8965483.1"/>
    <property type="molecule type" value="Genomic_DNA"/>
</dbReference>
<protein>
    <recommendedName>
        <fullName evidence="4">Peptidase S72 domain-containing protein</fullName>
    </recommendedName>
</protein>
<keyword evidence="1" id="KW-0812">Transmembrane</keyword>
<reference evidence="2" key="1">
    <citation type="journal article" date="2023" name="Insect Mol. Biol.">
        <title>Genome sequencing provides insights into the evolution of gene families encoding plant cell wall-degrading enzymes in longhorned beetles.</title>
        <authorList>
            <person name="Shin N.R."/>
            <person name="Okamura Y."/>
            <person name="Kirsch R."/>
            <person name="Pauchet Y."/>
        </authorList>
    </citation>
    <scope>NUCLEOTIDE SEQUENCE</scope>
    <source>
        <strain evidence="2">MMC_N1</strain>
    </source>
</reference>
<accession>A0ABQ9IUE9</accession>
<evidence type="ECO:0000313" key="2">
    <source>
        <dbReference type="EMBL" id="KAJ8965483.1"/>
    </source>
</evidence>
<keyword evidence="1" id="KW-0472">Membrane</keyword>
<evidence type="ECO:0008006" key="4">
    <source>
        <dbReference type="Google" id="ProtNLM"/>
    </source>
</evidence>
<keyword evidence="1" id="KW-1133">Transmembrane helix</keyword>
<keyword evidence="3" id="KW-1185">Reference proteome</keyword>
<gene>
    <name evidence="2" type="ORF">NQ317_017184</name>
</gene>
<name>A0ABQ9IUE9_9CUCU</name>
<feature type="transmembrane region" description="Helical" evidence="1">
    <location>
        <begin position="275"/>
        <end position="296"/>
    </location>
</feature>
<evidence type="ECO:0000256" key="1">
    <source>
        <dbReference type="SAM" id="Phobius"/>
    </source>
</evidence>